<proteinExistence type="predicted"/>
<dbReference type="SUPFAM" id="SSF48208">
    <property type="entry name" value="Six-hairpin glycosidases"/>
    <property type="match status" value="1"/>
</dbReference>
<comment type="caution">
    <text evidence="2">The sequence shown here is derived from an EMBL/GenBank/DDBJ whole genome shotgun (WGS) entry which is preliminary data.</text>
</comment>
<dbReference type="InterPro" id="IPR024705">
    <property type="entry name" value="Ssp411"/>
</dbReference>
<dbReference type="AlphaFoldDB" id="A0A2D0NGI7"/>
<evidence type="ECO:0000313" key="3">
    <source>
        <dbReference type="Proteomes" id="UP000223913"/>
    </source>
</evidence>
<dbReference type="InterPro" id="IPR004879">
    <property type="entry name" value="Ssp411-like_TRX"/>
</dbReference>
<gene>
    <name evidence="2" type="ORF">CRP01_05660</name>
</gene>
<dbReference type="InterPro" id="IPR012341">
    <property type="entry name" value="6hp_glycosidase-like_sf"/>
</dbReference>
<dbReference type="Proteomes" id="UP000223913">
    <property type="component" value="Unassembled WGS sequence"/>
</dbReference>
<sequence>MKYTLNLLLLSAFSLLFTCNPPEGQEEQQHAYTNQLIHTNSPYLLQHAHNPVNWYPWGEEALEKAASEDKMLLISVGYAACHWCHVMEHESFEDTTVARIMNEHFVSIKVDREERPDIDAIYMTACQMASNGSCGWPLNAFALPDGRPVWAGTYFPRKQWVEILEYFVKLREDSPEKLNGYADQLTEGLRALEEIDPVKTDSNFPAEAAAAPVAQFLENFDQKHGGRTGIQKFPMPNNYEWLLQYAVRTGDPDALAAVRLTLDKMGGGGIYDQLGGGFARYATDAKWQVPHFEKMLYDNAQLVSLYAKAYQATGSRFYRTILEETLSFIERELTDPSGGFYSSLDADSEGEEGKFYVWSQSEIDSLLSPEEASLISTYYHTSKRGNWEEGKNILRTTDSLSVVARKMGLSETVAGERLAAAEAKLLDARSGRVRPGLDDKILTGWNALMLIGLTDAYRAVGTEAYRSAAIKNGNFLAENMMQEDGRLDRNYKDGNTAINAFLDDYALTIQAFLKLYEITFDEQWLEKATRLADYSISHFRDETSGFFFYTSDLDPPLLVRKIQLEDNVIPSSNSIMARALLQLGHYYYEPPYREIARNMMNGMRPNALEGEQASYYSNWNQLYLELSSPIYEVAIVGPDHDALRRSMQTEFHPEAIYLGGATEGELDLLEGKLSDGETFIYVCLNKVCKLPVQDAGSARELLAQ</sequence>
<dbReference type="RefSeq" id="WP_099149036.1">
    <property type="nucleotide sequence ID" value="NZ_PDUD01000009.1"/>
</dbReference>
<evidence type="ECO:0000259" key="1">
    <source>
        <dbReference type="Pfam" id="PF03190"/>
    </source>
</evidence>
<dbReference type="SUPFAM" id="SSF52833">
    <property type="entry name" value="Thioredoxin-like"/>
    <property type="match status" value="1"/>
</dbReference>
<keyword evidence="3" id="KW-1185">Reference proteome</keyword>
<dbReference type="PANTHER" id="PTHR42899">
    <property type="entry name" value="SPERMATOGENESIS-ASSOCIATED PROTEIN 20"/>
    <property type="match status" value="1"/>
</dbReference>
<dbReference type="PANTHER" id="PTHR42899:SF1">
    <property type="entry name" value="SPERMATOGENESIS-ASSOCIATED PROTEIN 20"/>
    <property type="match status" value="1"/>
</dbReference>
<dbReference type="InterPro" id="IPR008928">
    <property type="entry name" value="6-hairpin_glycosidase_sf"/>
</dbReference>
<feature type="domain" description="Spermatogenesis-associated protein 20-like TRX" evidence="1">
    <location>
        <begin position="33"/>
        <end position="187"/>
    </location>
</feature>
<dbReference type="CDD" id="cd02955">
    <property type="entry name" value="SSP411"/>
    <property type="match status" value="1"/>
</dbReference>
<accession>A0A2D0NGI7</accession>
<dbReference type="InterPro" id="IPR036249">
    <property type="entry name" value="Thioredoxin-like_sf"/>
</dbReference>
<organism evidence="2 3">
    <name type="scientific">Flavilitoribacter nigricans (strain ATCC 23147 / DSM 23189 / NBRC 102662 / NCIMB 1420 / SS-2)</name>
    <name type="common">Lewinella nigricans</name>
    <dbReference type="NCBI Taxonomy" id="1122177"/>
    <lineage>
        <taxon>Bacteria</taxon>
        <taxon>Pseudomonadati</taxon>
        <taxon>Bacteroidota</taxon>
        <taxon>Saprospiria</taxon>
        <taxon>Saprospirales</taxon>
        <taxon>Lewinellaceae</taxon>
        <taxon>Flavilitoribacter</taxon>
    </lineage>
</organism>
<protein>
    <submittedName>
        <fullName evidence="2">Thioredoxin domain-containing protein</fullName>
    </submittedName>
</protein>
<dbReference type="EMBL" id="PDUD01000009">
    <property type="protein sequence ID" value="PHN07587.1"/>
    <property type="molecule type" value="Genomic_DNA"/>
</dbReference>
<reference evidence="2 3" key="1">
    <citation type="submission" date="2017-10" db="EMBL/GenBank/DDBJ databases">
        <title>The draft genome sequence of Lewinella nigricans NBRC 102662.</title>
        <authorList>
            <person name="Wang K."/>
        </authorList>
    </citation>
    <scope>NUCLEOTIDE SEQUENCE [LARGE SCALE GENOMIC DNA]</scope>
    <source>
        <strain evidence="2 3">NBRC 102662</strain>
    </source>
</reference>
<dbReference type="Gene3D" id="1.50.10.10">
    <property type="match status" value="1"/>
</dbReference>
<dbReference type="Pfam" id="PF03190">
    <property type="entry name" value="Thioredox_DsbH"/>
    <property type="match status" value="1"/>
</dbReference>
<name>A0A2D0NGI7_FLAN2</name>
<dbReference type="GO" id="GO:0005975">
    <property type="term" value="P:carbohydrate metabolic process"/>
    <property type="evidence" value="ECO:0007669"/>
    <property type="project" value="InterPro"/>
</dbReference>
<dbReference type="Gene3D" id="3.40.30.10">
    <property type="entry name" value="Glutaredoxin"/>
    <property type="match status" value="1"/>
</dbReference>
<dbReference type="OrthoDB" id="9762614at2"/>
<dbReference type="PIRSF" id="PIRSF006402">
    <property type="entry name" value="UCP006402_thioredoxin"/>
    <property type="match status" value="1"/>
</dbReference>
<evidence type="ECO:0000313" key="2">
    <source>
        <dbReference type="EMBL" id="PHN07587.1"/>
    </source>
</evidence>
<dbReference type="Gene3D" id="1.50.10.20">
    <property type="match status" value="1"/>
</dbReference>